<comment type="function">
    <text evidence="3">Together with methyltransferase FTSJ1, methylates the 2'-O-ribose of nucleotides at position 32 of the anticodon loop of substrate tRNAs.</text>
</comment>
<dbReference type="InterPro" id="IPR016024">
    <property type="entry name" value="ARM-type_fold"/>
</dbReference>
<gene>
    <name evidence="7" type="ORF">PODLI_1B023765</name>
</gene>
<dbReference type="GO" id="GO:0030488">
    <property type="term" value="P:tRNA methylation"/>
    <property type="evidence" value="ECO:0007669"/>
    <property type="project" value="TreeGrafter"/>
</dbReference>
<keyword evidence="2" id="KW-0819">tRNA processing</keyword>
<dbReference type="Pfam" id="PF25150">
    <property type="entry name" value="TPR_Trm732"/>
    <property type="match status" value="1"/>
</dbReference>
<dbReference type="InterPro" id="IPR056843">
    <property type="entry name" value="THADA-like_TPR"/>
</dbReference>
<organism evidence="7 8">
    <name type="scientific">Podarcis lilfordi</name>
    <name type="common">Lilford's wall lizard</name>
    <dbReference type="NCBI Taxonomy" id="74358"/>
    <lineage>
        <taxon>Eukaryota</taxon>
        <taxon>Metazoa</taxon>
        <taxon>Chordata</taxon>
        <taxon>Craniata</taxon>
        <taxon>Vertebrata</taxon>
        <taxon>Euteleostomi</taxon>
        <taxon>Lepidosauria</taxon>
        <taxon>Squamata</taxon>
        <taxon>Bifurcata</taxon>
        <taxon>Unidentata</taxon>
        <taxon>Episquamata</taxon>
        <taxon>Laterata</taxon>
        <taxon>Lacertibaenia</taxon>
        <taxon>Lacertidae</taxon>
        <taxon>Podarcis</taxon>
    </lineage>
</organism>
<name>A0AA35PQA1_9SAUR</name>
<feature type="domain" description="tRNA (32-2'-O)-methyltransferase regulator THADA-like TPR repeats region" evidence="5">
    <location>
        <begin position="519"/>
        <end position="742"/>
    </location>
</feature>
<dbReference type="Pfam" id="PF25151">
    <property type="entry name" value="TPR_Trm732_C"/>
    <property type="match status" value="1"/>
</dbReference>
<protein>
    <submittedName>
        <fullName evidence="7">Adenoma-associated homolog isoform X2</fullName>
    </submittedName>
</protein>
<dbReference type="InterPro" id="IPR051954">
    <property type="entry name" value="tRNA_methyltransferase_THADA"/>
</dbReference>
<evidence type="ECO:0000256" key="2">
    <source>
        <dbReference type="ARBA" id="ARBA00022694"/>
    </source>
</evidence>
<comment type="similarity">
    <text evidence="1">Belongs to the THADA family.</text>
</comment>
<evidence type="ECO:0000259" key="4">
    <source>
        <dbReference type="Pfam" id="PF10350"/>
    </source>
</evidence>
<dbReference type="InterPro" id="IPR011989">
    <property type="entry name" value="ARM-like"/>
</dbReference>
<evidence type="ECO:0000256" key="1">
    <source>
        <dbReference type="ARBA" id="ARBA00010409"/>
    </source>
</evidence>
<evidence type="ECO:0000259" key="5">
    <source>
        <dbReference type="Pfam" id="PF25150"/>
    </source>
</evidence>
<dbReference type="PANTHER" id="PTHR14387:SF0">
    <property type="entry name" value="DUF2428 DOMAIN-CONTAINING PROTEIN"/>
    <property type="match status" value="1"/>
</dbReference>
<dbReference type="PANTHER" id="PTHR14387">
    <property type="entry name" value="THADA/DEATH RECEPTOR INTERACTING PROTEIN"/>
    <property type="match status" value="1"/>
</dbReference>
<dbReference type="EMBL" id="OX395143">
    <property type="protein sequence ID" value="CAI5797396.1"/>
    <property type="molecule type" value="Genomic_DNA"/>
</dbReference>
<dbReference type="InterPro" id="IPR019442">
    <property type="entry name" value="THADA/TRM732_DUF2428"/>
</dbReference>
<keyword evidence="8" id="KW-1185">Reference proteome</keyword>
<dbReference type="Proteomes" id="UP001178461">
    <property type="component" value="Chromosome 16"/>
</dbReference>
<dbReference type="Pfam" id="PF10350">
    <property type="entry name" value="DUF2428"/>
    <property type="match status" value="1"/>
</dbReference>
<dbReference type="InterPro" id="IPR056842">
    <property type="entry name" value="THADA-like_TPR_C"/>
</dbReference>
<evidence type="ECO:0000313" key="7">
    <source>
        <dbReference type="EMBL" id="CAI5797396.1"/>
    </source>
</evidence>
<evidence type="ECO:0000313" key="8">
    <source>
        <dbReference type="Proteomes" id="UP001178461"/>
    </source>
</evidence>
<dbReference type="Gene3D" id="1.25.10.10">
    <property type="entry name" value="Leucine-rich Repeat Variant"/>
    <property type="match status" value="1"/>
</dbReference>
<evidence type="ECO:0000256" key="3">
    <source>
        <dbReference type="ARBA" id="ARBA00035625"/>
    </source>
</evidence>
<evidence type="ECO:0000259" key="6">
    <source>
        <dbReference type="Pfam" id="PF25151"/>
    </source>
</evidence>
<accession>A0AA35PQA1</accession>
<proteinExistence type="inferred from homology"/>
<dbReference type="SUPFAM" id="SSF48371">
    <property type="entry name" value="ARM repeat"/>
    <property type="match status" value="2"/>
</dbReference>
<reference evidence="7" key="1">
    <citation type="submission" date="2022-12" db="EMBL/GenBank/DDBJ databases">
        <authorList>
            <person name="Alioto T."/>
            <person name="Alioto T."/>
            <person name="Gomez Garrido J."/>
        </authorList>
    </citation>
    <scope>NUCLEOTIDE SEQUENCE</scope>
</reference>
<feature type="domain" description="tRNA (32-2'-O)-methyltransferase regulator THADA-like C-terminal TPR repeats region" evidence="6">
    <location>
        <begin position="1199"/>
        <end position="1360"/>
    </location>
</feature>
<feature type="domain" description="DUF2428" evidence="4">
    <location>
        <begin position="929"/>
        <end position="1197"/>
    </location>
</feature>
<sequence length="1899" mass="209493">MSAEQELESCLRHYKALGQEEGSRSTCQALLLVLEKLKQFAGGSVKRCREKNLEEAFQQLVQVSKGLGELSREDFLPLLRCVLACQMETAGSSAFHRLEKIVAKLSEGNNRSLVTEQLNRCMASLAEDGEPMPPGSLQTVCMFVEGSVLGRCYWRSNLVPILRCVAATFDVIMQDQVAWNEEWHYVTVKVCLQLFKWMPEEILRLAWEGTENSKTLQRILSSLLQSIVGKETCKDTRLLAATAVSMLVNTAPEPQTGAMAVLGLYQLLDLSGCSVVKRQDAKAAGHQGECWFGTLRVPRPPWSPDGLERVVLTRGLLACCKKEILSCRLDDTTQEACLLLDVLFPALLVLMEEPDYYCFQVFSLWLRRVRESLEEIWEGKRSRVLADQSRLLERLTQFLWNNAESPVEGVSDFIHSSFQLLLEIYSLECDRFEDLERPSMGTSSREARYFPLISVLPYLGPEKVLDAYKDLPQHLLNCLSTNHLCPAASDLYKTILQLQRKVWAERREQVPEEELAQEWGRCWLAVLSSALTSPSPSLQSNASNYLLGWTLRVFPASYSLLDENFRSREPSKLRAWVALLNAQRTISGAFPSDVETLERLPFCLFSKEENVRLAALNLLCSAPRTNQALSEMEARLLKEALPLSLNCDSSSFRQLLQTMVKKALVRLRDSSLALLRKQESDKKERSGGKDPETTMGQAVDFVEWLLQLCISSLTSGSNFQRRKTALLLLAAIMETCTDTWSPERKKGQPPRSMAALLSWARSKGRWDFFSRSNTLALLSCLQDSTNEIRDLASELLVHYFPPAFPESIAVALFERAQEAICNPRVPEAEAGAVLMKTILQKTDSLALKRMLPGAKEDPPATCLYQAFLKHLLGELRTHFARAAHDLLLAAHTSPIHGVISALRQCLLEVPEVATSMLKPEQAESWRLFLSSLVNAVRDVSNLLLGVLQSKRPSSLDQQAAAPSFADMGNAISFLIHVGKDPGLPNEDDSVLLSEEHSLILTCCWVSVKEIGLLLGGLAEKILPLAPPGGCLLPLQVVKMAAEAFQDILLTCRHWGAVEGCSLGFTKFCATLLNNPDPELQDIPRKALEQGLALLSSPRNCSITRRAAGFPMLFLCIMVGEDPSKTRPLLANCVQRLLALAGEPLPGDWDQTVDLPQVSALHVLQTLVRGSGLGTALNQYVTSMVVLFLEALRSPSWAMRNAAIQLFGALTVRLLGRTRSWDDGCDQDGVSPEALFTRYPQLRSILLKELVVAAEESTGPQRGRFRLCPSLYAILTFLAKLQTGGTDTWNSDTNACFLEPLVRLSGNPIHAVRVMAAKALVPLVPATEYGGVLFRLASGLALPGDVLCHNALHGRLLQIHAVLAQALNANCLPPDVLFSIAGQLEDRLWLLTPTQPCPLVRTAYLQAVSLLIGSCSRDFEQRVREVVSSELANSEPLVKPGASQVQIGSATFCQHAACFLCHEAARSGAPERIGEVCLLLQRGNVDVQVAILTWVTEKEEENCLNSSKELQIVLLEKLGQMMKGGANNVLLKLYLEACVHLCSKLSFRSPASSHELRGAVLAETKRDLLSMVGNDDLSPELLGHALCLTPLLLTPSTEDYPLLEQWCAVIDQCSNPLSSEALRMAVAKSLRISGADVLWRAQTSSSSSLRALAIRLIGVAVCLLQDEDHEVRHEASIFASLVAQRRQAASGVPPQSGCILLQSNKGLVLLLQFLLEKFGDCPEAFPSLVCHLPSVDLRDALTELEAKGVVSLYKEDEPNVYAEPVIFSQTLLPFLLQLLGKASTSLKLWVPMQDWLKATGPGVFSSLHHCRLWWSQADSTSLHLKALGCPKVHVAIAALLVKAVLVANMLEVLEKTSQPNVEGIDFTAQKLRCVALSTQKLLTQHGMTLAINLETGQDSF</sequence>
<dbReference type="GO" id="GO:0005829">
    <property type="term" value="C:cytosol"/>
    <property type="evidence" value="ECO:0007669"/>
    <property type="project" value="TreeGrafter"/>
</dbReference>